<dbReference type="InterPro" id="IPR012340">
    <property type="entry name" value="NA-bd_OB-fold"/>
</dbReference>
<proteinExistence type="predicted"/>
<evidence type="ECO:0000259" key="2">
    <source>
        <dbReference type="Pfam" id="PF08646"/>
    </source>
</evidence>
<evidence type="ECO:0000256" key="1">
    <source>
        <dbReference type="SAM" id="MobiDB-lite"/>
    </source>
</evidence>
<dbReference type="WBParaSite" id="GPLIN_000630900">
    <property type="protein sequence ID" value="GPLIN_000630900"/>
    <property type="gene ID" value="GPLIN_000630900"/>
</dbReference>
<accession>A0A183C0B7</accession>
<dbReference type="Pfam" id="PF08646">
    <property type="entry name" value="Rep_fac-A_C"/>
    <property type="match status" value="1"/>
</dbReference>
<dbReference type="InterPro" id="IPR013955">
    <property type="entry name" value="Rep_factor-A_C"/>
</dbReference>
<reference evidence="3" key="1">
    <citation type="submission" date="2014-05" db="EMBL/GenBank/DDBJ databases">
        <title>The genome and life-stage specific transcriptomes of Globodera pallida elucidate key aspects of plant parasitism by a cyst nematode.</title>
        <authorList>
            <person name="Cotton J.A."/>
            <person name="Lilley C.J."/>
            <person name="Jones L.M."/>
            <person name="Kikuchi T."/>
            <person name="Reid A.J."/>
            <person name="Thorpe P."/>
            <person name="Tsai I.J."/>
            <person name="Beasley H."/>
            <person name="Blok V."/>
            <person name="Cock P.J.A."/>
            <person name="Van den Akker S.E."/>
            <person name="Holroyd N."/>
            <person name="Hunt M."/>
            <person name="Mantelin S."/>
            <person name="Naghra H."/>
            <person name="Pain A."/>
            <person name="Palomares-Rius J.E."/>
            <person name="Zarowiecki M."/>
            <person name="Berriman M."/>
            <person name="Jones J.T."/>
            <person name="Urwin P.E."/>
        </authorList>
    </citation>
    <scope>NUCLEOTIDE SEQUENCE [LARGE SCALE GENOMIC DNA]</scope>
    <source>
        <strain evidence="3">Lindley</strain>
    </source>
</reference>
<dbReference type="AlphaFoldDB" id="A0A183C0B7"/>
<feature type="domain" description="Replication factor A C-terminal" evidence="2">
    <location>
        <begin position="52"/>
        <end position="164"/>
    </location>
</feature>
<protein>
    <submittedName>
        <fullName evidence="4">Rep_fac-A_C domain-containing protein</fullName>
    </submittedName>
</protein>
<reference evidence="4" key="2">
    <citation type="submission" date="2016-06" db="UniProtKB">
        <authorList>
            <consortium name="WormBaseParasite"/>
        </authorList>
    </citation>
    <scope>IDENTIFICATION</scope>
</reference>
<dbReference type="Gene3D" id="2.40.50.140">
    <property type="entry name" value="Nucleic acid-binding proteins"/>
    <property type="match status" value="1"/>
</dbReference>
<evidence type="ECO:0000313" key="3">
    <source>
        <dbReference type="Proteomes" id="UP000050741"/>
    </source>
</evidence>
<name>A0A183C0B7_GLOPA</name>
<dbReference type="SUPFAM" id="SSF50249">
    <property type="entry name" value="Nucleic acid-binding proteins"/>
    <property type="match status" value="1"/>
</dbReference>
<feature type="compositionally biased region" description="Basic and acidic residues" evidence="1">
    <location>
        <begin position="200"/>
        <end position="210"/>
    </location>
</feature>
<sequence>MSGGLSRFKLDTSGGAAGQKRRQSEGFPSSVKELRNVVEFNAAGLFFVMAKVVNLQHRIYNACPLKHKGMFCRRKLDDEMRCTVCDHRAKKPLQNLFVRIELQDRKDPECTQYATLFSYGAEKFLELKAAEVAEMSETNPERLEGLLEAKLDKQVIVKLNLKEAKGDYEGSDLDWIIATISNAEDPVKKNDEEEEVKILDEVIKNPDEPKILPSSSDPAKKAKKN</sequence>
<feature type="region of interest" description="Disordered" evidence="1">
    <location>
        <begin position="200"/>
        <end position="225"/>
    </location>
</feature>
<evidence type="ECO:0000313" key="4">
    <source>
        <dbReference type="WBParaSite" id="GPLIN_000630900"/>
    </source>
</evidence>
<keyword evidence="3" id="KW-1185">Reference proteome</keyword>
<dbReference type="Proteomes" id="UP000050741">
    <property type="component" value="Unassembled WGS sequence"/>
</dbReference>
<organism evidence="3 4">
    <name type="scientific">Globodera pallida</name>
    <name type="common">Potato cyst nematode worm</name>
    <name type="synonym">Heterodera pallida</name>
    <dbReference type="NCBI Taxonomy" id="36090"/>
    <lineage>
        <taxon>Eukaryota</taxon>
        <taxon>Metazoa</taxon>
        <taxon>Ecdysozoa</taxon>
        <taxon>Nematoda</taxon>
        <taxon>Chromadorea</taxon>
        <taxon>Rhabditida</taxon>
        <taxon>Tylenchina</taxon>
        <taxon>Tylenchomorpha</taxon>
        <taxon>Tylenchoidea</taxon>
        <taxon>Heteroderidae</taxon>
        <taxon>Heteroderinae</taxon>
        <taxon>Globodera</taxon>
    </lineage>
</organism>